<organism evidence="3 4">
    <name type="scientific">Accumulibacter regalis</name>
    <dbReference type="NCBI Taxonomy" id="522306"/>
    <lineage>
        <taxon>Bacteria</taxon>
        <taxon>Pseudomonadati</taxon>
        <taxon>Pseudomonadota</taxon>
        <taxon>Betaproteobacteria</taxon>
        <taxon>Candidatus Accumulibacter</taxon>
    </lineage>
</organism>
<dbReference type="PANTHER" id="PTHR46546:SF4">
    <property type="entry name" value="SHEWANELLA-LIKE PROTEIN PHOSPHATASE 1"/>
    <property type="match status" value="1"/>
</dbReference>
<evidence type="ECO:0000256" key="1">
    <source>
        <dbReference type="SAM" id="SignalP"/>
    </source>
</evidence>
<dbReference type="InterPro" id="IPR029052">
    <property type="entry name" value="Metallo-depent_PP-like"/>
</dbReference>
<evidence type="ECO:0000313" key="3">
    <source>
        <dbReference type="EMBL" id="EXI84566.1"/>
    </source>
</evidence>
<keyword evidence="4" id="KW-1185">Reference proteome</keyword>
<reference evidence="3" key="1">
    <citation type="submission" date="2014-02" db="EMBL/GenBank/DDBJ databases">
        <title>Expanding our view of genomic diversity in Candidatus Accumulibacter clades.</title>
        <authorList>
            <person name="Skennerton C.T."/>
            <person name="Barr J.J."/>
            <person name="Slater F.R."/>
            <person name="Bond P.L."/>
            <person name="Tyson G.W."/>
        </authorList>
    </citation>
    <scope>NUCLEOTIDE SEQUENCE [LARGE SCALE GENOMIC DNA]</scope>
</reference>
<gene>
    <name evidence="3" type="ORF">AW11_03805</name>
</gene>
<dbReference type="EMBL" id="JEMY01000067">
    <property type="protein sequence ID" value="EXI84566.1"/>
    <property type="molecule type" value="Genomic_DNA"/>
</dbReference>
<dbReference type="PANTHER" id="PTHR46546">
    <property type="entry name" value="SHEWANELLA-LIKE PROTEIN PHOSPHATASE 1"/>
    <property type="match status" value="1"/>
</dbReference>
<dbReference type="InterPro" id="IPR004843">
    <property type="entry name" value="Calcineurin-like_PHP"/>
</dbReference>
<dbReference type="Pfam" id="PF00149">
    <property type="entry name" value="Metallophos"/>
    <property type="match status" value="1"/>
</dbReference>
<dbReference type="AlphaFoldDB" id="A0A011PAD4"/>
<feature type="signal peptide" evidence="1">
    <location>
        <begin position="1"/>
        <end position="25"/>
    </location>
</feature>
<name>A0A011PAD4_ACCRE</name>
<sequence>MTPNMFAKIAGLTLALAVCSEVAHAAESSAVKASRDWLKHPAVVELDTTETVFAVGDPHGDPVRLAGVLAAAMLTESTATAPDQVKWTGGKSVLVVTGDMIDKWTDSLGVIALLRALQTDAARQGGQVIVTMGNHEAEFLANPLGKKTREFANELRAAKIDPVEVASCQGDVGQFLCALPIAVRVNDWFFSHGGNTNNRTIAELSTAIENGFAKDGFATKELSDENSILEARLNKKGPNGMPWFMDGSKDTDAKALLKKYASKLKVNHIVQGHQYGRVKFPDNKNREEETLFQRYGILFLIDSGMGEGIEDSTSTGGALRIAGPAGKQQALVICANGYWREMWDSKEQPDHQEQHCGK</sequence>
<dbReference type="PATRIC" id="fig|1454004.3.peg.3909"/>
<dbReference type="eggNOG" id="COG0639">
    <property type="taxonomic scope" value="Bacteria"/>
</dbReference>
<dbReference type="STRING" id="1454004.AW11_03805"/>
<accession>A0A011PAD4</accession>
<evidence type="ECO:0000259" key="2">
    <source>
        <dbReference type="Pfam" id="PF00149"/>
    </source>
</evidence>
<dbReference type="Gene3D" id="3.60.21.10">
    <property type="match status" value="1"/>
</dbReference>
<comment type="caution">
    <text evidence="3">The sequence shown here is derived from an EMBL/GenBank/DDBJ whole genome shotgun (WGS) entry which is preliminary data.</text>
</comment>
<proteinExistence type="predicted"/>
<dbReference type="Proteomes" id="UP000022141">
    <property type="component" value="Unassembled WGS sequence"/>
</dbReference>
<dbReference type="GO" id="GO:0016787">
    <property type="term" value="F:hydrolase activity"/>
    <property type="evidence" value="ECO:0007669"/>
    <property type="project" value="InterPro"/>
</dbReference>
<feature type="chain" id="PRO_5001461557" evidence="1">
    <location>
        <begin position="26"/>
        <end position="358"/>
    </location>
</feature>
<dbReference type="SUPFAM" id="SSF56300">
    <property type="entry name" value="Metallo-dependent phosphatases"/>
    <property type="match status" value="1"/>
</dbReference>
<keyword evidence="1" id="KW-0732">Signal</keyword>
<feature type="domain" description="Calcineurin-like phosphoesterase" evidence="2">
    <location>
        <begin position="52"/>
        <end position="274"/>
    </location>
</feature>
<protein>
    <submittedName>
        <fullName evidence="3">Calcineurin-like phosphoesterase</fullName>
    </submittedName>
</protein>
<evidence type="ECO:0000313" key="4">
    <source>
        <dbReference type="Proteomes" id="UP000022141"/>
    </source>
</evidence>